<organism evidence="8">
    <name type="scientific">Spongospora subterranea</name>
    <dbReference type="NCBI Taxonomy" id="70186"/>
    <lineage>
        <taxon>Eukaryota</taxon>
        <taxon>Sar</taxon>
        <taxon>Rhizaria</taxon>
        <taxon>Endomyxa</taxon>
        <taxon>Phytomyxea</taxon>
        <taxon>Plasmodiophorida</taxon>
        <taxon>Plasmodiophoridae</taxon>
        <taxon>Spongospora</taxon>
    </lineage>
</organism>
<keyword evidence="3" id="KW-0966">Cell projection</keyword>
<dbReference type="InterPro" id="IPR048959">
    <property type="entry name" value="ARMC9_ARM_dom"/>
</dbReference>
<evidence type="ECO:0000256" key="1">
    <source>
        <dbReference type="ARBA" id="ARBA00004120"/>
    </source>
</evidence>
<evidence type="ECO:0000259" key="6">
    <source>
        <dbReference type="Pfam" id="PF21050"/>
    </source>
</evidence>
<evidence type="ECO:0000259" key="7">
    <source>
        <dbReference type="Pfam" id="PF23138"/>
    </source>
</evidence>
<feature type="chain" id="PRO_5005223131" description="LisH domain-containing protein ARMC9" evidence="5">
    <location>
        <begin position="18"/>
        <end position="624"/>
    </location>
</feature>
<dbReference type="GO" id="GO:0097542">
    <property type="term" value="C:ciliary tip"/>
    <property type="evidence" value="ECO:0007669"/>
    <property type="project" value="TreeGrafter"/>
</dbReference>
<protein>
    <recommendedName>
        <fullName evidence="9">LisH domain-containing protein ARMC9</fullName>
    </recommendedName>
</protein>
<dbReference type="SUPFAM" id="SSF48371">
    <property type="entry name" value="ARM repeat"/>
    <property type="match status" value="1"/>
</dbReference>
<dbReference type="GO" id="GO:0036064">
    <property type="term" value="C:ciliary basal body"/>
    <property type="evidence" value="ECO:0007669"/>
    <property type="project" value="InterPro"/>
</dbReference>
<evidence type="ECO:0000256" key="5">
    <source>
        <dbReference type="SAM" id="SignalP"/>
    </source>
</evidence>
<dbReference type="InterPro" id="IPR011989">
    <property type="entry name" value="ARM-like"/>
</dbReference>
<feature type="domain" description="LisH" evidence="6">
    <location>
        <begin position="406"/>
        <end position="523"/>
    </location>
</feature>
<dbReference type="PANTHER" id="PTHR14881">
    <property type="entry name" value="LISH DOMAIN-CONTAINING PROTEIN ARMC9"/>
    <property type="match status" value="1"/>
</dbReference>
<evidence type="ECO:0000313" key="8">
    <source>
        <dbReference type="EMBL" id="CRZ11011.1"/>
    </source>
</evidence>
<evidence type="ECO:0008006" key="9">
    <source>
        <dbReference type="Google" id="ProtNLM"/>
    </source>
</evidence>
<feature type="domain" description="ARMC9 CTLH-like" evidence="7">
    <location>
        <begin position="63"/>
        <end position="185"/>
    </location>
</feature>
<feature type="compositionally biased region" description="Acidic residues" evidence="4">
    <location>
        <begin position="546"/>
        <end position="561"/>
    </location>
</feature>
<reference evidence="8" key="1">
    <citation type="submission" date="2015-04" db="EMBL/GenBank/DDBJ databases">
        <title>The genome sequence of the plant pathogenic Rhizarian Plasmodiophora brassicae reveals insights in its biotrophic life cycle and the origin of chitin synthesis.</title>
        <authorList>
            <person name="Schwelm A."/>
            <person name="Fogelqvist J."/>
            <person name="Knaust A."/>
            <person name="Julke S."/>
            <person name="Lilja T."/>
            <person name="Dhandapani V."/>
            <person name="Bonilla-Rosso G."/>
            <person name="Karlsson M."/>
            <person name="Shevchenko A."/>
            <person name="Choi S.R."/>
            <person name="Kim H.G."/>
            <person name="Park J.Y."/>
            <person name="Lim Y.P."/>
            <person name="Ludwig-Muller J."/>
            <person name="Dixelius C."/>
        </authorList>
    </citation>
    <scope>NUCLEOTIDE SEQUENCE</scope>
    <source>
        <tissue evidence="8">Potato root galls</tissue>
    </source>
</reference>
<dbReference type="Gene3D" id="1.25.10.10">
    <property type="entry name" value="Leucine-rich Repeat Variant"/>
    <property type="match status" value="1"/>
</dbReference>
<name>A0A0H5RB25_9EUKA</name>
<keyword evidence="2" id="KW-0970">Cilium biogenesis/degradation</keyword>
<feature type="region of interest" description="Disordered" evidence="4">
    <location>
        <begin position="528"/>
        <end position="561"/>
    </location>
</feature>
<dbReference type="InterPro" id="IPR056327">
    <property type="entry name" value="ARMC9_CTLH-like_dom"/>
</dbReference>
<feature type="non-terminal residue" evidence="8">
    <location>
        <position position="1"/>
    </location>
</feature>
<dbReference type="GO" id="GO:0005814">
    <property type="term" value="C:centriole"/>
    <property type="evidence" value="ECO:0007669"/>
    <property type="project" value="TreeGrafter"/>
</dbReference>
<evidence type="ECO:0000256" key="3">
    <source>
        <dbReference type="ARBA" id="ARBA00023273"/>
    </source>
</evidence>
<feature type="signal peptide" evidence="5">
    <location>
        <begin position="1"/>
        <end position="17"/>
    </location>
</feature>
<dbReference type="Pfam" id="PF23138">
    <property type="entry name" value="CTLH_Armc9"/>
    <property type="match status" value="1"/>
</dbReference>
<evidence type="ECO:0000256" key="2">
    <source>
        <dbReference type="ARBA" id="ARBA00022794"/>
    </source>
</evidence>
<evidence type="ECO:0000256" key="4">
    <source>
        <dbReference type="SAM" id="MobiDB-lite"/>
    </source>
</evidence>
<dbReference type="EMBL" id="HACM01010569">
    <property type="protein sequence ID" value="CRZ11011.1"/>
    <property type="molecule type" value="Transcribed_RNA"/>
</dbReference>
<proteinExistence type="predicted"/>
<dbReference type="AlphaFoldDB" id="A0A0H5RB25"/>
<dbReference type="InterPro" id="IPR040369">
    <property type="entry name" value="ARMC9"/>
</dbReference>
<accession>A0A0H5RB25</accession>
<sequence>FTFELITLFQILLQLSSDEPKSIVMQSVDDAILEYLEFKGMSKTVDVMREELVSCKQEDRKQSHLNELLRAFDDGHSTQTQNLWRDCLLDPPPPKLGFYIHVYFAIHPLIMGKGSKYVTAAIEKFRKFLEEYSRQVDVAPECLPFYALPFVGDPKSHESFKHLFKDSWVEDLRLEYRAFLEDHIQFHEPETPLLITMFEKQSEGKPHTESIVTEGHLVDHFRRQDSSDPPGKLILYQQEGRAISPFNTKPIAVSSFPVPNLDIARISNVLCSPVSGIRKSELLQALRWNLTQPSTQSARRAVLHQYILRDILQCSTSENATSTNDPSMLHCLLTSEEEIVQDSALRFISAIANYYSGRSYLLQNSELTPLLCSSMTESTNPNTDNHLNALCILQKFSMRRGPESQMINFGVVEYIGRLLSQHQKLTEETIEFATALLFNLSLRTNGKTRFAKCPIDMIALLIDLLETRSPEVRHFICGTFTSILSLPELKERAQRMGAASAFTIDPIDSDETEQQIRAILEQLGTSSGASGAGMLQTAAESWASSDQEDEDPDYVSAQEEDENLVEQFEEDLDDELSCLSGGGLRGSSLLSIQYSCGGVSVPVNRELEYPSDSFSKIWPNRGSN</sequence>
<dbReference type="Pfam" id="PF21050">
    <property type="entry name" value="ARMC9_ARM"/>
    <property type="match status" value="1"/>
</dbReference>
<keyword evidence="5" id="KW-0732">Signal</keyword>
<dbReference type="GO" id="GO:0005813">
    <property type="term" value="C:centrosome"/>
    <property type="evidence" value="ECO:0007669"/>
    <property type="project" value="UniProtKB-SubCell"/>
</dbReference>
<dbReference type="PANTHER" id="PTHR14881:SF4">
    <property type="entry name" value="LISH DOMAIN-CONTAINING PROTEIN ARMC9"/>
    <property type="match status" value="1"/>
</dbReference>
<comment type="subcellular location">
    <subcellularLocation>
        <location evidence="1">Cytoplasm</location>
        <location evidence="1">Cytoskeleton</location>
        <location evidence="1">Cilium basal body</location>
    </subcellularLocation>
</comment>
<dbReference type="GO" id="GO:0060271">
    <property type="term" value="P:cilium assembly"/>
    <property type="evidence" value="ECO:0007669"/>
    <property type="project" value="InterPro"/>
</dbReference>
<dbReference type="InterPro" id="IPR016024">
    <property type="entry name" value="ARM-type_fold"/>
</dbReference>